<dbReference type="EMBL" id="BGZK01000176">
    <property type="protein sequence ID" value="GBP26134.1"/>
    <property type="molecule type" value="Genomic_DNA"/>
</dbReference>
<organism evidence="1 2">
    <name type="scientific">Eumeta variegata</name>
    <name type="common">Bagworm moth</name>
    <name type="synonym">Eumeta japonica</name>
    <dbReference type="NCBI Taxonomy" id="151549"/>
    <lineage>
        <taxon>Eukaryota</taxon>
        <taxon>Metazoa</taxon>
        <taxon>Ecdysozoa</taxon>
        <taxon>Arthropoda</taxon>
        <taxon>Hexapoda</taxon>
        <taxon>Insecta</taxon>
        <taxon>Pterygota</taxon>
        <taxon>Neoptera</taxon>
        <taxon>Endopterygota</taxon>
        <taxon>Lepidoptera</taxon>
        <taxon>Glossata</taxon>
        <taxon>Ditrysia</taxon>
        <taxon>Tineoidea</taxon>
        <taxon>Psychidae</taxon>
        <taxon>Oiketicinae</taxon>
        <taxon>Eumeta</taxon>
    </lineage>
</organism>
<dbReference type="OrthoDB" id="9971063at2759"/>
<reference evidence="1 2" key="1">
    <citation type="journal article" date="2019" name="Commun. Biol.">
        <title>The bagworm genome reveals a unique fibroin gene that provides high tensile strength.</title>
        <authorList>
            <person name="Kono N."/>
            <person name="Nakamura H."/>
            <person name="Ohtoshi R."/>
            <person name="Tomita M."/>
            <person name="Numata K."/>
            <person name="Arakawa K."/>
        </authorList>
    </citation>
    <scope>NUCLEOTIDE SEQUENCE [LARGE SCALE GENOMIC DNA]</scope>
</reference>
<dbReference type="GO" id="GO:0000502">
    <property type="term" value="C:proteasome complex"/>
    <property type="evidence" value="ECO:0007669"/>
    <property type="project" value="UniProtKB-KW"/>
</dbReference>
<keyword evidence="1" id="KW-0647">Proteasome</keyword>
<accession>A0A4C1UJR5</accession>
<proteinExistence type="predicted"/>
<dbReference type="AlphaFoldDB" id="A0A4C1UJR5"/>
<evidence type="ECO:0000313" key="1">
    <source>
        <dbReference type="EMBL" id="GBP26134.1"/>
    </source>
</evidence>
<name>A0A4C1UJR5_EUMVA</name>
<gene>
    <name evidence="1" type="primary">PSMB6</name>
    <name evidence="1" type="ORF">EVAR_15148_1</name>
</gene>
<keyword evidence="2" id="KW-1185">Reference proteome</keyword>
<sequence>MSKRTVREYMATGAYEHSQTQRSHRCVAHLLGRSRISDGDLQKIEVNEMPLVKTAASIFRELCYNYRDNVKAGILIGGWDHRDGATEFTEFTLSRPVRRAGRGSGGGHQSCVGSFELFLFVPRSCCKRMAKLGEMLGKRSGFTLRGIRDRRHPSDSRIITSAYQRVLENRPIIPNQEGAGRPACSISVNPLESIFNHLDRDRSGEADSRVSGRFTQYMQGAGRSGGPLLTAAEDRSVIYLRCKLILILLNLDTDTTDASWRLPTTVVFDKTARSGRRPNVFPKHGANDLN</sequence>
<dbReference type="STRING" id="151549.A0A4C1UJR5"/>
<protein>
    <submittedName>
        <fullName evidence="1">Proteasome subunit beta type-6</fullName>
    </submittedName>
</protein>
<comment type="caution">
    <text evidence="1">The sequence shown here is derived from an EMBL/GenBank/DDBJ whole genome shotgun (WGS) entry which is preliminary data.</text>
</comment>
<evidence type="ECO:0000313" key="2">
    <source>
        <dbReference type="Proteomes" id="UP000299102"/>
    </source>
</evidence>
<dbReference type="Proteomes" id="UP000299102">
    <property type="component" value="Unassembled WGS sequence"/>
</dbReference>